<proteinExistence type="predicted"/>
<evidence type="ECO:0008006" key="4">
    <source>
        <dbReference type="Google" id="ProtNLM"/>
    </source>
</evidence>
<dbReference type="Proteomes" id="UP001320544">
    <property type="component" value="Chromosome"/>
</dbReference>
<feature type="transmembrane region" description="Helical" evidence="1">
    <location>
        <begin position="100"/>
        <end position="122"/>
    </location>
</feature>
<feature type="transmembrane region" description="Helical" evidence="1">
    <location>
        <begin position="68"/>
        <end position="88"/>
    </location>
</feature>
<keyword evidence="1" id="KW-0812">Transmembrane</keyword>
<evidence type="ECO:0000313" key="3">
    <source>
        <dbReference type="Proteomes" id="UP001320544"/>
    </source>
</evidence>
<accession>A0ABN6MDR8</accession>
<evidence type="ECO:0000256" key="1">
    <source>
        <dbReference type="SAM" id="Phobius"/>
    </source>
</evidence>
<dbReference type="RefSeq" id="WP_244412369.1">
    <property type="nucleotide sequence ID" value="NZ_AP025564.1"/>
</dbReference>
<organism evidence="2 3">
    <name type="scientific">Raoultibacter timonensis</name>
    <dbReference type="NCBI Taxonomy" id="1907662"/>
    <lineage>
        <taxon>Bacteria</taxon>
        <taxon>Bacillati</taxon>
        <taxon>Actinomycetota</taxon>
        <taxon>Coriobacteriia</taxon>
        <taxon>Eggerthellales</taxon>
        <taxon>Eggerthellaceae</taxon>
        <taxon>Raoultibacter</taxon>
    </lineage>
</organism>
<keyword evidence="3" id="KW-1185">Reference proteome</keyword>
<name>A0ABN6MDR8_9ACTN</name>
<protein>
    <recommendedName>
        <fullName evidence="4">DUF2798 domain-containing protein</fullName>
    </recommendedName>
</protein>
<evidence type="ECO:0000313" key="2">
    <source>
        <dbReference type="EMBL" id="BDE96094.1"/>
    </source>
</evidence>
<sequence>MNQTQQIRYMDCITGKAGAPHDKTGKTVFQIMMVFFMVTVMVTFNWNLHTDDHSPLHFALSLYEYPVMFILALAVRLFVANPIIGPLIDNVVAKRLEGTVRSVAVTLVNVLFMGSIMGLFGLTVTGGLSSITWDHYASLYPATWIAAFLFNFFIVGPLVKMLYSGFVAPAMEAYRSTAKEKRVSAALRALVGKKALVDGSQGESI</sequence>
<feature type="transmembrane region" description="Helical" evidence="1">
    <location>
        <begin position="28"/>
        <end position="48"/>
    </location>
</feature>
<dbReference type="EMBL" id="AP025564">
    <property type="protein sequence ID" value="BDE96094.1"/>
    <property type="molecule type" value="Genomic_DNA"/>
</dbReference>
<keyword evidence="1" id="KW-0472">Membrane</keyword>
<keyword evidence="1" id="KW-1133">Transmembrane helix</keyword>
<reference evidence="2 3" key="1">
    <citation type="submission" date="2022-01" db="EMBL/GenBank/DDBJ databases">
        <title>Novel bile acid biosynthetic pathways are enriched in the microbiome of centenarians.</title>
        <authorList>
            <person name="Sato Y."/>
            <person name="Atarashi K."/>
            <person name="Plichta R.D."/>
            <person name="Arai Y."/>
            <person name="Sasajima S."/>
            <person name="Kearney M.S."/>
            <person name="Suda W."/>
            <person name="Takeshita K."/>
            <person name="Sasaki T."/>
            <person name="Okamoto S."/>
            <person name="Skelly N.A."/>
            <person name="Okamura Y."/>
            <person name="Vlamakis H."/>
            <person name="Li Y."/>
            <person name="Tanoue T."/>
            <person name="Takei H."/>
            <person name="Nittono H."/>
            <person name="Narushima S."/>
            <person name="Irie J."/>
            <person name="Itoh H."/>
            <person name="Moriya K."/>
            <person name="Sugiura Y."/>
            <person name="Suematsu M."/>
            <person name="Moritoki N."/>
            <person name="Shibata S."/>
            <person name="Littman R.D."/>
            <person name="Fischbach A.M."/>
            <person name="Uwamino Y."/>
            <person name="Inoue T."/>
            <person name="Honda A."/>
            <person name="Hattori M."/>
            <person name="Murai T."/>
            <person name="Xavier J.R."/>
            <person name="Hirose N."/>
            <person name="Honda K."/>
        </authorList>
    </citation>
    <scope>NUCLEOTIDE SEQUENCE [LARGE SCALE GENOMIC DNA]</scope>
    <source>
        <strain evidence="2 3">CE91-St30</strain>
    </source>
</reference>
<gene>
    <name evidence="2" type="ORF">CE91St30_14270</name>
</gene>
<feature type="transmembrane region" description="Helical" evidence="1">
    <location>
        <begin position="142"/>
        <end position="163"/>
    </location>
</feature>